<evidence type="ECO:0000256" key="1">
    <source>
        <dbReference type="SAM" id="MobiDB-lite"/>
    </source>
</evidence>
<comment type="caution">
    <text evidence="2">The sequence shown here is derived from an EMBL/GenBank/DDBJ whole genome shotgun (WGS) entry which is preliminary data.</text>
</comment>
<dbReference type="RefSeq" id="WP_382209860.1">
    <property type="nucleotide sequence ID" value="NZ_JBHSZH010000005.1"/>
</dbReference>
<organism evidence="2 3">
    <name type="scientific">Halorussus caseinilyticus</name>
    <dbReference type="NCBI Taxonomy" id="3034025"/>
    <lineage>
        <taxon>Archaea</taxon>
        <taxon>Methanobacteriati</taxon>
        <taxon>Methanobacteriota</taxon>
        <taxon>Stenosarchaea group</taxon>
        <taxon>Halobacteria</taxon>
        <taxon>Halobacteriales</taxon>
        <taxon>Haladaptataceae</taxon>
        <taxon>Halorussus</taxon>
    </lineage>
</organism>
<sequence>MSNLEVHNDTTGPESQIRNDREGIPSLDSLVALALAMYRDAMVPSEDNSLKKKHLDRVYGDVVDVTIDTCLDHLVNINIVDEWVNGGDWLIINERRDEIVNDEDLEVLLRDETERLVDDLEPLALADGGGDEITRREVVAEALGVGLDEIEEQLVDDEELWDWRENLETAIEAIEDEETVEKGGDYAPIRVIRNPYRYELTEWAVELAEA</sequence>
<dbReference type="AlphaFoldDB" id="A0ABD5WNK5"/>
<feature type="region of interest" description="Disordered" evidence="1">
    <location>
        <begin position="1"/>
        <end position="21"/>
    </location>
</feature>
<accession>A0ABD5WNK5</accession>
<proteinExistence type="predicted"/>
<gene>
    <name evidence="2" type="ORF">ACFQJ6_12450</name>
</gene>
<keyword evidence="3" id="KW-1185">Reference proteome</keyword>
<protein>
    <submittedName>
        <fullName evidence="2">Uncharacterized protein</fullName>
    </submittedName>
</protein>
<evidence type="ECO:0000313" key="2">
    <source>
        <dbReference type="EMBL" id="MFC7080799.1"/>
    </source>
</evidence>
<feature type="compositionally biased region" description="Polar residues" evidence="1">
    <location>
        <begin position="1"/>
        <end position="16"/>
    </location>
</feature>
<dbReference type="EMBL" id="JBHSZH010000005">
    <property type="protein sequence ID" value="MFC7080799.1"/>
    <property type="molecule type" value="Genomic_DNA"/>
</dbReference>
<dbReference type="Proteomes" id="UP001596407">
    <property type="component" value="Unassembled WGS sequence"/>
</dbReference>
<reference evidence="2 3" key="1">
    <citation type="journal article" date="2019" name="Int. J. Syst. Evol. Microbiol.">
        <title>The Global Catalogue of Microorganisms (GCM) 10K type strain sequencing project: providing services to taxonomists for standard genome sequencing and annotation.</title>
        <authorList>
            <consortium name="The Broad Institute Genomics Platform"/>
            <consortium name="The Broad Institute Genome Sequencing Center for Infectious Disease"/>
            <person name="Wu L."/>
            <person name="Ma J."/>
        </authorList>
    </citation>
    <scope>NUCLEOTIDE SEQUENCE [LARGE SCALE GENOMIC DNA]</scope>
    <source>
        <strain evidence="2 3">DT72</strain>
    </source>
</reference>
<evidence type="ECO:0000313" key="3">
    <source>
        <dbReference type="Proteomes" id="UP001596407"/>
    </source>
</evidence>
<name>A0ABD5WNK5_9EURY</name>